<reference evidence="1 2" key="1">
    <citation type="submission" date="2018-03" db="EMBL/GenBank/DDBJ databases">
        <title>Genomic Encyclopedia of Archaeal and Bacterial Type Strains, Phase II (KMG-II): from individual species to whole genera.</title>
        <authorList>
            <person name="Goeker M."/>
        </authorList>
    </citation>
    <scope>NUCLEOTIDE SEQUENCE [LARGE SCALE GENOMIC DNA]</scope>
    <source>
        <strain evidence="1 2">DSM 27929</strain>
    </source>
</reference>
<protein>
    <submittedName>
        <fullName evidence="1">Uncharacterized protein</fullName>
    </submittedName>
</protein>
<comment type="caution">
    <text evidence="1">The sequence shown here is derived from an EMBL/GenBank/DDBJ whole genome shotgun (WGS) entry which is preliminary data.</text>
</comment>
<accession>A0A2T0WNF3</accession>
<dbReference type="Proteomes" id="UP000238157">
    <property type="component" value="Unassembled WGS sequence"/>
</dbReference>
<sequence>MKRFVIIILLSFFSIQVVLSQELFNKEVDFSNLLMPKFLGIFSSITQERIKGERNYECYYLIFHIEDGKVASVEFSDNIHPRYLERYNESYLEDLRERISKEEIRFEKDCKIYVPVLKVWKEPTEHTNNIEEVIEWLFPKGQTFDCLHIVRPLVITYWNVS</sequence>
<name>A0A2T0WNF3_9BACT</name>
<evidence type="ECO:0000313" key="2">
    <source>
        <dbReference type="Proteomes" id="UP000238157"/>
    </source>
</evidence>
<dbReference type="EMBL" id="PVTR01000005">
    <property type="protein sequence ID" value="PRY88044.1"/>
    <property type="molecule type" value="Genomic_DNA"/>
</dbReference>
<gene>
    <name evidence="1" type="ORF">CLW00_105165</name>
</gene>
<evidence type="ECO:0000313" key="1">
    <source>
        <dbReference type="EMBL" id="PRY88044.1"/>
    </source>
</evidence>
<proteinExistence type="predicted"/>
<dbReference type="AlphaFoldDB" id="A0A2T0WNF3"/>
<keyword evidence="2" id="KW-1185">Reference proteome</keyword>
<organism evidence="1 2">
    <name type="scientific">Mongoliibacter ruber</name>
    <dbReference type="NCBI Taxonomy" id="1750599"/>
    <lineage>
        <taxon>Bacteria</taxon>
        <taxon>Pseudomonadati</taxon>
        <taxon>Bacteroidota</taxon>
        <taxon>Cytophagia</taxon>
        <taxon>Cytophagales</taxon>
        <taxon>Cyclobacteriaceae</taxon>
        <taxon>Mongoliibacter</taxon>
    </lineage>
</organism>